<sequence length="66" mass="7778">MLLQTSLSAETIRGLLADEERERAARWARIQNQFIILQIRNQLEPSQQTQTALKDFLVFLEEYKDV</sequence>
<evidence type="ECO:0000313" key="1">
    <source>
        <dbReference type="EMBL" id="MDS3862220.1"/>
    </source>
</evidence>
<evidence type="ECO:0000313" key="2">
    <source>
        <dbReference type="Proteomes" id="UP001268256"/>
    </source>
</evidence>
<accession>A0AAE4FTZ9</accession>
<gene>
    <name evidence="1" type="ORF">RIF25_15570</name>
</gene>
<dbReference type="Proteomes" id="UP001268256">
    <property type="component" value="Unassembled WGS sequence"/>
</dbReference>
<proteinExistence type="predicted"/>
<reference evidence="2" key="1">
    <citation type="submission" date="2023-07" db="EMBL/GenBank/DDBJ databases">
        <authorList>
            <person name="Luz R."/>
            <person name="Cordeiro R."/>
            <person name="Fonseca A."/>
            <person name="Goncalves V."/>
        </authorList>
    </citation>
    <scope>NUCLEOTIDE SEQUENCE [LARGE SCALE GENOMIC DNA]</scope>
    <source>
        <strain evidence="2">BACA0444</strain>
    </source>
</reference>
<protein>
    <submittedName>
        <fullName evidence="1">Uncharacterized protein</fullName>
    </submittedName>
</protein>
<organism evidence="1 2">
    <name type="scientific">Pseudocalidococcus azoricus BACA0444</name>
    <dbReference type="NCBI Taxonomy" id="2918990"/>
    <lineage>
        <taxon>Bacteria</taxon>
        <taxon>Bacillati</taxon>
        <taxon>Cyanobacteriota</taxon>
        <taxon>Cyanophyceae</taxon>
        <taxon>Acaryochloridales</taxon>
        <taxon>Thermosynechococcaceae</taxon>
        <taxon>Pseudocalidococcus</taxon>
        <taxon>Pseudocalidococcus azoricus</taxon>
    </lineage>
</organism>
<dbReference type="EMBL" id="JAVMIP010000024">
    <property type="protein sequence ID" value="MDS3862220.1"/>
    <property type="molecule type" value="Genomic_DNA"/>
</dbReference>
<name>A0AAE4FTZ9_9CYAN</name>
<comment type="caution">
    <text evidence="1">The sequence shown here is derived from an EMBL/GenBank/DDBJ whole genome shotgun (WGS) entry which is preliminary data.</text>
</comment>
<dbReference type="RefSeq" id="WP_322879430.1">
    <property type="nucleotide sequence ID" value="NZ_JAVMIP010000024.1"/>
</dbReference>
<dbReference type="AlphaFoldDB" id="A0AAE4FTZ9"/>
<keyword evidence="2" id="KW-1185">Reference proteome</keyword>